<sequence length="68" mass="7519">MYGGGTAALTWRGGAGGAAARAKRLGFFCAKNVYNFGPFWPPRVFRKFEFLFFFVFGLVMGLIDLGLM</sequence>
<keyword evidence="3" id="KW-1185">Reference proteome</keyword>
<evidence type="ECO:0000313" key="2">
    <source>
        <dbReference type="EMBL" id="TYI09847.1"/>
    </source>
</evidence>
<keyword evidence="1" id="KW-0812">Transmembrane</keyword>
<accession>A0A5D2P0R3</accession>
<feature type="transmembrane region" description="Helical" evidence="1">
    <location>
        <begin position="50"/>
        <end position="67"/>
    </location>
</feature>
<evidence type="ECO:0000313" key="3">
    <source>
        <dbReference type="Proteomes" id="UP000322667"/>
    </source>
</evidence>
<organism evidence="2 3">
    <name type="scientific">Gossypium tomentosum</name>
    <name type="common">Hawaiian cotton</name>
    <name type="synonym">Gossypium sandvicense</name>
    <dbReference type="NCBI Taxonomy" id="34277"/>
    <lineage>
        <taxon>Eukaryota</taxon>
        <taxon>Viridiplantae</taxon>
        <taxon>Streptophyta</taxon>
        <taxon>Embryophyta</taxon>
        <taxon>Tracheophyta</taxon>
        <taxon>Spermatophyta</taxon>
        <taxon>Magnoliopsida</taxon>
        <taxon>eudicotyledons</taxon>
        <taxon>Gunneridae</taxon>
        <taxon>Pentapetalae</taxon>
        <taxon>rosids</taxon>
        <taxon>malvids</taxon>
        <taxon>Malvales</taxon>
        <taxon>Malvaceae</taxon>
        <taxon>Malvoideae</taxon>
        <taxon>Gossypium</taxon>
    </lineage>
</organism>
<protein>
    <submittedName>
        <fullName evidence="2">Uncharacterized protein</fullName>
    </submittedName>
</protein>
<keyword evidence="1" id="KW-0472">Membrane</keyword>
<name>A0A5D2P0R3_GOSTO</name>
<gene>
    <name evidence="2" type="ORF">ES332_A09G099100v1</name>
</gene>
<proteinExistence type="predicted"/>
<keyword evidence="1" id="KW-1133">Transmembrane helix</keyword>
<dbReference type="AlphaFoldDB" id="A0A5D2P0R3"/>
<evidence type="ECO:0000256" key="1">
    <source>
        <dbReference type="SAM" id="Phobius"/>
    </source>
</evidence>
<dbReference type="Proteomes" id="UP000322667">
    <property type="component" value="Chromosome A09"/>
</dbReference>
<dbReference type="EMBL" id="CM017618">
    <property type="protein sequence ID" value="TYI09847.1"/>
    <property type="molecule type" value="Genomic_DNA"/>
</dbReference>
<reference evidence="2 3" key="1">
    <citation type="submission" date="2019-07" db="EMBL/GenBank/DDBJ databases">
        <title>WGS assembly of Gossypium tomentosum.</title>
        <authorList>
            <person name="Chen Z.J."/>
            <person name="Sreedasyam A."/>
            <person name="Ando A."/>
            <person name="Song Q."/>
            <person name="De L."/>
            <person name="Hulse-Kemp A."/>
            <person name="Ding M."/>
            <person name="Ye W."/>
            <person name="Kirkbride R."/>
            <person name="Jenkins J."/>
            <person name="Plott C."/>
            <person name="Lovell J."/>
            <person name="Lin Y.-M."/>
            <person name="Vaughn R."/>
            <person name="Liu B."/>
            <person name="Li W."/>
            <person name="Simpson S."/>
            <person name="Scheffler B."/>
            <person name="Saski C."/>
            <person name="Grover C."/>
            <person name="Hu G."/>
            <person name="Conover J."/>
            <person name="Carlson J."/>
            <person name="Shu S."/>
            <person name="Boston L."/>
            <person name="Williams M."/>
            <person name="Peterson D."/>
            <person name="Mcgee K."/>
            <person name="Jones D."/>
            <person name="Wendel J."/>
            <person name="Stelly D."/>
            <person name="Grimwood J."/>
            <person name="Schmutz J."/>
        </authorList>
    </citation>
    <scope>NUCLEOTIDE SEQUENCE [LARGE SCALE GENOMIC DNA]</scope>
    <source>
        <strain evidence="2">7179.01</strain>
    </source>
</reference>